<feature type="transmembrane region" description="Helical" evidence="1">
    <location>
        <begin position="337"/>
        <end position="358"/>
    </location>
</feature>
<keyword evidence="1" id="KW-0812">Transmembrane</keyword>
<organism evidence="3 4">
    <name type="scientific">Candidatus Thermofonsia Clade 1 bacterium</name>
    <dbReference type="NCBI Taxonomy" id="2364210"/>
    <lineage>
        <taxon>Bacteria</taxon>
        <taxon>Bacillati</taxon>
        <taxon>Chloroflexota</taxon>
        <taxon>Candidatus Thermofontia</taxon>
        <taxon>Candidatus Thermofonsia Clade 1</taxon>
    </lineage>
</organism>
<evidence type="ECO:0000313" key="4">
    <source>
        <dbReference type="Proteomes" id="UP000228947"/>
    </source>
</evidence>
<evidence type="ECO:0000256" key="1">
    <source>
        <dbReference type="SAM" id="Phobius"/>
    </source>
</evidence>
<evidence type="ECO:0000256" key="2">
    <source>
        <dbReference type="SAM" id="SignalP"/>
    </source>
</evidence>
<protein>
    <submittedName>
        <fullName evidence="3">Uncharacterized protein</fullName>
    </submittedName>
</protein>
<proteinExistence type="predicted"/>
<comment type="caution">
    <text evidence="3">The sequence shown here is derived from an EMBL/GenBank/DDBJ whole genome shotgun (WGS) entry which is preliminary data.</text>
</comment>
<accession>A0A2M8Q0E0</accession>
<dbReference type="Proteomes" id="UP000228947">
    <property type="component" value="Unassembled WGS sequence"/>
</dbReference>
<keyword evidence="1" id="KW-1133">Transmembrane helix</keyword>
<dbReference type="EMBL" id="PGTL01000002">
    <property type="protein sequence ID" value="PJF43277.1"/>
    <property type="molecule type" value="Genomic_DNA"/>
</dbReference>
<evidence type="ECO:0000313" key="3">
    <source>
        <dbReference type="EMBL" id="PJF43277.1"/>
    </source>
</evidence>
<keyword evidence="1" id="KW-0472">Membrane</keyword>
<keyword evidence="2" id="KW-0732">Signal</keyword>
<name>A0A2M8Q0E0_9CHLR</name>
<dbReference type="AlphaFoldDB" id="A0A2M8Q0E0"/>
<feature type="chain" id="PRO_5030053794" evidence="2">
    <location>
        <begin position="30"/>
        <end position="364"/>
    </location>
</feature>
<sequence length="364" mass="40058">MLRRASLALCLHLILLLSALSALTAPSHAAQATPTPALVRITIAGRIIAGTDGLRLPVGAPVTLHLLRATTPDTAPVLIQQLQTSLSADGTFRFENLAFQPGDLIFASLRYENAQQASAIVKLEAPLRDFELPIKLYERTDDAAVVSIERAQHTFEFLNERVAQILSVYVLRVQGDRFFLTNQSAPNGKLIAVRLPLPIGAVAIAFDPTLDQMLSIGGSAIAPEVLLTRPLFPEERYEVIFSYQLPFSSGATLDQDYLYRTEQVEIRLPQEAAATLSSQKQRFRQSLETSPSTGRAYLVYQLEQALQPAERLIFTLNRTLPTPQPVQRAVRAEDTTWFAALVLGLTALGALGGAIWLLQRLLRR</sequence>
<gene>
    <name evidence="3" type="ORF">CUN50_00840</name>
</gene>
<feature type="signal peptide" evidence="2">
    <location>
        <begin position="1"/>
        <end position="29"/>
    </location>
</feature>
<reference evidence="3 4" key="1">
    <citation type="submission" date="2017-11" db="EMBL/GenBank/DDBJ databases">
        <title>Evolution of Phototrophy in the Chloroflexi Phylum Driven by Horizontal Gene Transfer.</title>
        <authorList>
            <person name="Ward L.M."/>
            <person name="Hemp J."/>
            <person name="Shih P.M."/>
            <person name="Mcglynn S.E."/>
            <person name="Fischer W."/>
        </authorList>
    </citation>
    <scope>NUCLEOTIDE SEQUENCE [LARGE SCALE GENOMIC DNA]</scope>
    <source>
        <strain evidence="3">CP1_1M</strain>
    </source>
</reference>